<protein>
    <submittedName>
        <fullName evidence="1">Uncharacterized protein</fullName>
    </submittedName>
</protein>
<dbReference type="GeneID" id="41537639"/>
<dbReference type="AlphaFoldDB" id="A0A4D4MCS0"/>
<dbReference type="EMBL" id="BJHX01000002">
    <property type="protein sequence ID" value="GDY69634.1"/>
    <property type="molecule type" value="Genomic_DNA"/>
</dbReference>
<evidence type="ECO:0000313" key="2">
    <source>
        <dbReference type="Proteomes" id="UP000302139"/>
    </source>
</evidence>
<proteinExistence type="predicted"/>
<evidence type="ECO:0000313" key="1">
    <source>
        <dbReference type="EMBL" id="GDY69634.1"/>
    </source>
</evidence>
<dbReference type="RefSeq" id="WP_010981924.1">
    <property type="nucleotide sequence ID" value="NZ_BAABTN010000031.1"/>
</dbReference>
<comment type="caution">
    <text evidence="1">The sequence shown here is derived from an EMBL/GenBank/DDBJ whole genome shotgun (WGS) entry which is preliminary data.</text>
</comment>
<name>A0A4D4MCS0_STRAX</name>
<organism evidence="1 2">
    <name type="scientific">Streptomyces avermitilis</name>
    <dbReference type="NCBI Taxonomy" id="33903"/>
    <lineage>
        <taxon>Bacteria</taxon>
        <taxon>Bacillati</taxon>
        <taxon>Actinomycetota</taxon>
        <taxon>Actinomycetes</taxon>
        <taxon>Kitasatosporales</taxon>
        <taxon>Streptomycetaceae</taxon>
        <taxon>Streptomyces</taxon>
    </lineage>
</organism>
<accession>A0A4D4MCS0</accession>
<dbReference type="Proteomes" id="UP000302139">
    <property type="component" value="Unassembled WGS sequence"/>
</dbReference>
<sequence length="75" mass="8986">MEAGIDTRTWEERHEEIRTYARDAYELPPQFDPATEVNRIRAYLYDNYPQIAAALAVFLHEMPPTWREDLFHHLP</sequence>
<reference evidence="1 2" key="1">
    <citation type="submission" date="2019-04" db="EMBL/GenBank/DDBJ databases">
        <title>Draft genome sequences of Streptomyces avermitilis NBRC 14893.</title>
        <authorList>
            <person name="Komaki H."/>
            <person name="Tamura T."/>
            <person name="Hosoyama A."/>
        </authorList>
    </citation>
    <scope>NUCLEOTIDE SEQUENCE [LARGE SCALE GENOMIC DNA]</scope>
    <source>
        <strain evidence="1 2">NBRC 14893</strain>
    </source>
</reference>
<gene>
    <name evidence="1" type="ORF">SAV14893_090270</name>
</gene>